<name>A0ABP0S6L2_9DINO</name>
<feature type="transmembrane region" description="Helical" evidence="1">
    <location>
        <begin position="161"/>
        <end position="181"/>
    </location>
</feature>
<feature type="transmembrane region" description="Helical" evidence="1">
    <location>
        <begin position="67"/>
        <end position="89"/>
    </location>
</feature>
<proteinExistence type="predicted"/>
<sequence length="276" mass="30563">MAMRGHSDDSQSSVFQSGARYKQMMSQSTLPCTLEWMENSFGLVQSESMDLQNDPRFFQANVLNKRLAAFSKLGVVSSLMVATCTHVVSMKKQLNFVTVEGWLRCLSFALMSTVLFLNIIAVYVGIAQTYHTYRLETAGPTGFEIATSYYLNANIVAWRHFAVKCLLNGLTIFLISTGIRVSVSFEELSEEEIPKISPHAAHLMGVIVLSCFVVGGLIMHYIHLKHQEALQNCWLQEQKLIVGGSLSSCCRFLLGCLPCQLRAGKGVRETIHGGGP</sequence>
<gene>
    <name evidence="2" type="ORF">CCMP2556_LOCUS50364</name>
</gene>
<organism evidence="2 3">
    <name type="scientific">Durusdinium trenchii</name>
    <dbReference type="NCBI Taxonomy" id="1381693"/>
    <lineage>
        <taxon>Eukaryota</taxon>
        <taxon>Sar</taxon>
        <taxon>Alveolata</taxon>
        <taxon>Dinophyceae</taxon>
        <taxon>Suessiales</taxon>
        <taxon>Symbiodiniaceae</taxon>
        <taxon>Durusdinium</taxon>
    </lineage>
</organism>
<keyword evidence="1" id="KW-0472">Membrane</keyword>
<evidence type="ECO:0000313" key="2">
    <source>
        <dbReference type="EMBL" id="CAK9108012.1"/>
    </source>
</evidence>
<reference evidence="2 3" key="1">
    <citation type="submission" date="2024-02" db="EMBL/GenBank/DDBJ databases">
        <authorList>
            <person name="Chen Y."/>
            <person name="Shah S."/>
            <person name="Dougan E. K."/>
            <person name="Thang M."/>
            <person name="Chan C."/>
        </authorList>
    </citation>
    <scope>NUCLEOTIDE SEQUENCE [LARGE SCALE GENOMIC DNA]</scope>
</reference>
<feature type="transmembrane region" description="Helical" evidence="1">
    <location>
        <begin position="101"/>
        <end position="126"/>
    </location>
</feature>
<keyword evidence="1" id="KW-1133">Transmembrane helix</keyword>
<evidence type="ECO:0000313" key="3">
    <source>
        <dbReference type="Proteomes" id="UP001642484"/>
    </source>
</evidence>
<feature type="transmembrane region" description="Helical" evidence="1">
    <location>
        <begin position="201"/>
        <end position="222"/>
    </location>
</feature>
<keyword evidence="3" id="KW-1185">Reference proteome</keyword>
<protein>
    <submittedName>
        <fullName evidence="2">Uncharacterized protein</fullName>
    </submittedName>
</protein>
<dbReference type="EMBL" id="CAXAMN010027051">
    <property type="protein sequence ID" value="CAK9108012.1"/>
    <property type="molecule type" value="Genomic_DNA"/>
</dbReference>
<keyword evidence="1" id="KW-0812">Transmembrane</keyword>
<comment type="caution">
    <text evidence="2">The sequence shown here is derived from an EMBL/GenBank/DDBJ whole genome shotgun (WGS) entry which is preliminary data.</text>
</comment>
<accession>A0ABP0S6L2</accession>
<dbReference type="Proteomes" id="UP001642484">
    <property type="component" value="Unassembled WGS sequence"/>
</dbReference>
<evidence type="ECO:0000256" key="1">
    <source>
        <dbReference type="SAM" id="Phobius"/>
    </source>
</evidence>